<evidence type="ECO:0000313" key="9">
    <source>
        <dbReference type="Proteomes" id="UP000777482"/>
    </source>
</evidence>
<dbReference type="GO" id="GO:0005881">
    <property type="term" value="C:cytoplasmic microtubule"/>
    <property type="evidence" value="ECO:0007669"/>
    <property type="project" value="TreeGrafter"/>
</dbReference>
<keyword evidence="3" id="KW-0132">Cell division</keyword>
<dbReference type="Pfam" id="PF12348">
    <property type="entry name" value="CLASP_N"/>
    <property type="match status" value="1"/>
</dbReference>
<dbReference type="SMART" id="SM01349">
    <property type="entry name" value="TOG"/>
    <property type="match status" value="2"/>
</dbReference>
<dbReference type="GO" id="GO:0008017">
    <property type="term" value="F:microtubule binding"/>
    <property type="evidence" value="ECO:0007669"/>
    <property type="project" value="TreeGrafter"/>
</dbReference>
<dbReference type="Gene3D" id="1.25.10.10">
    <property type="entry name" value="Leucine-rich Repeat Variant"/>
    <property type="match status" value="2"/>
</dbReference>
<organism evidence="8 9">
    <name type="scientific">Rhodotorula mucilaginosa</name>
    <name type="common">Yeast</name>
    <name type="synonym">Rhodotorula rubra</name>
    <dbReference type="NCBI Taxonomy" id="5537"/>
    <lineage>
        <taxon>Eukaryota</taxon>
        <taxon>Fungi</taxon>
        <taxon>Dikarya</taxon>
        <taxon>Basidiomycota</taxon>
        <taxon>Pucciniomycotina</taxon>
        <taxon>Microbotryomycetes</taxon>
        <taxon>Sporidiobolales</taxon>
        <taxon>Sporidiobolaceae</taxon>
        <taxon>Rhodotorula</taxon>
    </lineage>
</organism>
<evidence type="ECO:0000256" key="4">
    <source>
        <dbReference type="ARBA" id="ARBA00022701"/>
    </source>
</evidence>
<keyword evidence="5" id="KW-0131">Cell cycle</keyword>
<evidence type="ECO:0000256" key="3">
    <source>
        <dbReference type="ARBA" id="ARBA00022618"/>
    </source>
</evidence>
<feature type="compositionally biased region" description="Low complexity" evidence="6">
    <location>
        <begin position="256"/>
        <end position="276"/>
    </location>
</feature>
<dbReference type="SUPFAM" id="SSF48371">
    <property type="entry name" value="ARM repeat"/>
    <property type="match status" value="1"/>
</dbReference>
<dbReference type="InterPro" id="IPR034085">
    <property type="entry name" value="TOG"/>
</dbReference>
<evidence type="ECO:0000256" key="1">
    <source>
        <dbReference type="ARBA" id="ARBA00004186"/>
    </source>
</evidence>
<proteinExistence type="inferred from homology"/>
<reference evidence="8 9" key="1">
    <citation type="submission" date="2020-11" db="EMBL/GenBank/DDBJ databases">
        <title>Kefir isolates.</title>
        <authorList>
            <person name="Marcisauskas S."/>
            <person name="Kim Y."/>
            <person name="Blasche S."/>
        </authorList>
    </citation>
    <scope>NUCLEOTIDE SEQUENCE [LARGE SCALE GENOMIC DNA]</scope>
    <source>
        <strain evidence="8 9">KR</strain>
    </source>
</reference>
<accession>A0A9P7B7G2</accession>
<dbReference type="InterPro" id="IPR024395">
    <property type="entry name" value="CLASP_N_dom"/>
</dbReference>
<dbReference type="OrthoDB" id="46159at2759"/>
<feature type="domain" description="TOG" evidence="7">
    <location>
        <begin position="2"/>
        <end position="227"/>
    </location>
</feature>
<keyword evidence="4" id="KW-0493">Microtubule</keyword>
<dbReference type="Proteomes" id="UP000777482">
    <property type="component" value="Unassembled WGS sequence"/>
</dbReference>
<evidence type="ECO:0000256" key="5">
    <source>
        <dbReference type="ARBA" id="ARBA00022776"/>
    </source>
</evidence>
<dbReference type="PANTHER" id="PTHR21567:SF9">
    <property type="entry name" value="CLIP-ASSOCIATING PROTEIN"/>
    <property type="match status" value="1"/>
</dbReference>
<feature type="region of interest" description="Disordered" evidence="6">
    <location>
        <begin position="824"/>
        <end position="865"/>
    </location>
</feature>
<dbReference type="EMBL" id="PUHQ01000026">
    <property type="protein sequence ID" value="KAG0662501.1"/>
    <property type="molecule type" value="Genomic_DNA"/>
</dbReference>
<dbReference type="GO" id="GO:0090307">
    <property type="term" value="P:mitotic spindle assembly"/>
    <property type="evidence" value="ECO:0007669"/>
    <property type="project" value="TreeGrafter"/>
</dbReference>
<dbReference type="GO" id="GO:0005876">
    <property type="term" value="C:spindle microtubule"/>
    <property type="evidence" value="ECO:0007669"/>
    <property type="project" value="TreeGrafter"/>
</dbReference>
<keyword evidence="9" id="KW-1185">Reference proteome</keyword>
<keyword evidence="5" id="KW-0498">Mitosis</keyword>
<comment type="caution">
    <text evidence="8">The sequence shown here is derived from an EMBL/GenBank/DDBJ whole genome shotgun (WGS) entry which is preliminary data.</text>
</comment>
<comment type="subcellular location">
    <subcellularLocation>
        <location evidence="1">Cytoplasm</location>
        <location evidence="1">Cytoskeleton</location>
        <location evidence="1">Spindle</location>
    </subcellularLocation>
</comment>
<dbReference type="InterPro" id="IPR011989">
    <property type="entry name" value="ARM-like"/>
</dbReference>
<name>A0A9P7B7G2_RHOMI</name>
<evidence type="ECO:0000259" key="7">
    <source>
        <dbReference type="SMART" id="SM01349"/>
    </source>
</evidence>
<evidence type="ECO:0000256" key="6">
    <source>
        <dbReference type="SAM" id="MobiDB-lite"/>
    </source>
</evidence>
<protein>
    <submittedName>
        <fullName evidence="8">Suppressor of tub2 mutation</fullName>
    </submittedName>
</protein>
<comment type="similarity">
    <text evidence="2">Belongs to the CLASP family.</text>
</comment>
<evidence type="ECO:0000313" key="8">
    <source>
        <dbReference type="EMBL" id="KAG0662501.1"/>
    </source>
</evidence>
<dbReference type="InterPro" id="IPR016024">
    <property type="entry name" value="ARM-type_fold"/>
</dbReference>
<feature type="compositionally biased region" description="Low complexity" evidence="6">
    <location>
        <begin position="565"/>
        <end position="584"/>
    </location>
</feature>
<feature type="compositionally biased region" description="Low complexity" evidence="6">
    <location>
        <begin position="596"/>
        <end position="607"/>
    </location>
</feature>
<feature type="compositionally biased region" description="Pro residues" evidence="6">
    <location>
        <begin position="658"/>
        <end position="667"/>
    </location>
</feature>
<feature type="compositionally biased region" description="Low complexity" evidence="6">
    <location>
        <begin position="708"/>
        <end position="726"/>
    </location>
</feature>
<feature type="region of interest" description="Disordered" evidence="6">
    <location>
        <begin position="243"/>
        <end position="287"/>
    </location>
</feature>
<dbReference type="GO" id="GO:0051301">
    <property type="term" value="P:cell division"/>
    <property type="evidence" value="ECO:0007669"/>
    <property type="project" value="UniProtKB-KW"/>
</dbReference>
<feature type="compositionally biased region" description="Low complexity" evidence="6">
    <location>
        <begin position="835"/>
        <end position="853"/>
    </location>
</feature>
<dbReference type="GO" id="GO:1990023">
    <property type="term" value="C:mitotic spindle midzone"/>
    <property type="evidence" value="ECO:0007669"/>
    <property type="project" value="TreeGrafter"/>
</dbReference>
<feature type="domain" description="TOG" evidence="7">
    <location>
        <begin position="317"/>
        <end position="564"/>
    </location>
</feature>
<feature type="region of interest" description="Disordered" evidence="6">
    <location>
        <begin position="562"/>
        <end position="731"/>
    </location>
</feature>
<dbReference type="PANTHER" id="PTHR21567">
    <property type="entry name" value="CLASP"/>
    <property type="match status" value="1"/>
</dbReference>
<evidence type="ECO:0000256" key="2">
    <source>
        <dbReference type="ARBA" id="ARBA00009549"/>
    </source>
</evidence>
<dbReference type="GO" id="GO:0005815">
    <property type="term" value="C:microtubule organizing center"/>
    <property type="evidence" value="ECO:0007669"/>
    <property type="project" value="TreeGrafter"/>
</dbReference>
<sequence>MDYALLNHPDPDKRIHALEALKHQLEQPDASIEALDRDRDLVQALKPCLKSSNSLVSNHALAALEPYFATLGREHRTLKYALTQLVPWEKLADAKPATRTSAARVIIAAAHAALLQLHSDASSATAPWTLIEAGLKENGFASKNARAREQAVHILATLRANNSTHNTLPPLRPFTPLLLPLLADADPHVRSAALDSTIRIFTDPAVSDAARADLKKEMQRVGVAPKIQDQILAQVLGGVRQSLDRSLSSSGGGGATSPSSATTTASAVHSSHAPVGDALGPSNDYNAASASTSLPGGAALTPSAPTSTSAPDLAPVYIASERDLDAEFTAMRAGFEGRETEHNWTARDRSVARMRGMIAGGVTGRGDLCEAFVRNVRDVQEGIIKTASSLRTTVALSALSLISELAVTLPPSPTTEHLLDPFLSHCLSVAGQTKKIVAAGSQATVTTLLEHSNLHLRTIQLVVALLNEKTASARQFGAQHVVTLLRVMRSTRSKTALDSSGGTEVLAAAIGKGLVDANPQVRETSRVAFWEFEKVWPERAAAVAAGLDASGRKLLDKAKPVLQQPTSHAEPASAAAATGSVTSPVRAATSAERATHPSPTTASTSSPLQTRSNGASKKPSVREAMMAARKKMLADKENGVPPPRSQTGGFLEVGDESPLPPPVPAVPESPSSPSMAGRPPQLETPTRRRSPPLPRQTFSSTGTMSPRACDAQSSSSAAEATVSSPSVHHDHVPESIVDDALRDQARQAELAAERLLELSLEEAEDADQRVFSPGTALSPTGATPRTDRIAAQTTPGVAEAFSTPLPNPALKRFARAGGGGSNLVAFEDSPDPRDATGAAAGRGGWWTRQRAGTPPLSSNPLGAQSEPEVTVSDEQRAGLAKLVADLCRTDRPAGDSSDLRQLSELSRKLPMRDDAAGAIGSVSDPFAGLEDNVAESQQPSVWFWRGDRAFNKIYDRLEALLLRPEGDLTEPVHDAALRLLRDLVENQFPCFVGAEANLFELLFTLRERSTRNSIAATEVISSSFAARLEPVYGLGVLKPALSTYLSASSETAPTPGSFTLALRLFGNFLERLPGEVVEDVVPQWADLIRKALEDADSGDLRRAAIMSLVSAQSALASSAIADDDDADGVSAQRLDELVGGLRPDQRNLVAYYIARRR</sequence>
<dbReference type="AlphaFoldDB" id="A0A9P7B7G2"/>
<gene>
    <name evidence="8" type="primary">STU1</name>
    <name evidence="8" type="ORF">C6P46_003241</name>
</gene>